<feature type="active site" description="Charge relay system" evidence="6">
    <location>
        <position position="771"/>
    </location>
</feature>
<dbReference type="SUPFAM" id="SSF52743">
    <property type="entry name" value="Subtilisin-like"/>
    <property type="match status" value="1"/>
</dbReference>
<dbReference type="Pfam" id="PF00023">
    <property type="entry name" value="Ank"/>
    <property type="match status" value="1"/>
</dbReference>
<evidence type="ECO:0000256" key="4">
    <source>
        <dbReference type="ARBA" id="ARBA00022825"/>
    </source>
</evidence>
<dbReference type="Proteomes" id="UP000256328">
    <property type="component" value="Unassembled WGS sequence"/>
</dbReference>
<dbReference type="InterPro" id="IPR036770">
    <property type="entry name" value="Ankyrin_rpt-contain_sf"/>
</dbReference>
<dbReference type="CDD" id="cd07491">
    <property type="entry name" value="Peptidases_S8_7"/>
    <property type="match status" value="1"/>
</dbReference>
<dbReference type="SUPFAM" id="SSF48403">
    <property type="entry name" value="Ankyrin repeat"/>
    <property type="match status" value="1"/>
</dbReference>
<evidence type="ECO:0000256" key="5">
    <source>
        <dbReference type="PROSITE-ProRule" id="PRU00023"/>
    </source>
</evidence>
<accession>A0A3D8RV96</accession>
<feature type="region of interest" description="Disordered" evidence="7">
    <location>
        <begin position="240"/>
        <end position="335"/>
    </location>
</feature>
<dbReference type="Gene3D" id="3.40.50.200">
    <property type="entry name" value="Peptidase S8/S53 domain"/>
    <property type="match status" value="1"/>
</dbReference>
<reference evidence="9 10" key="1">
    <citation type="journal article" date="2018" name="IMA Fungus">
        <title>IMA Genome-F 9: Draft genome sequence of Annulohypoxylon stygium, Aspergillus mulundensis, Berkeleyomyces basicola (syn. Thielaviopsis basicola), Ceratocystis smalleyi, two Cercospora beticola strains, Coleophoma cylindrospora, Fusarium fracticaudum, Phialophora cf. hyalina, and Morchella septimelata.</title>
        <authorList>
            <person name="Wingfield B.D."/>
            <person name="Bills G.F."/>
            <person name="Dong Y."/>
            <person name="Huang W."/>
            <person name="Nel W.J."/>
            <person name="Swalarsk-Parry B.S."/>
            <person name="Vaghefi N."/>
            <person name="Wilken P.M."/>
            <person name="An Z."/>
            <person name="de Beer Z.W."/>
            <person name="De Vos L."/>
            <person name="Chen L."/>
            <person name="Duong T.A."/>
            <person name="Gao Y."/>
            <person name="Hammerbacher A."/>
            <person name="Kikkert J.R."/>
            <person name="Li Y."/>
            <person name="Li H."/>
            <person name="Li K."/>
            <person name="Li Q."/>
            <person name="Liu X."/>
            <person name="Ma X."/>
            <person name="Naidoo K."/>
            <person name="Pethybridge S.J."/>
            <person name="Sun J."/>
            <person name="Steenkamp E.T."/>
            <person name="van der Nest M.A."/>
            <person name="van Wyk S."/>
            <person name="Wingfield M.J."/>
            <person name="Xiong C."/>
            <person name="Yue Q."/>
            <person name="Zhang X."/>
        </authorList>
    </citation>
    <scope>NUCLEOTIDE SEQUENCE [LARGE SCALE GENOMIC DNA]</scope>
    <source>
        <strain evidence="9 10">BP5796</strain>
    </source>
</reference>
<dbReference type="InterPro" id="IPR036852">
    <property type="entry name" value="Peptidase_S8/S53_dom_sf"/>
</dbReference>
<dbReference type="PANTHER" id="PTHR43806:SF11">
    <property type="entry name" value="CEREVISIN-RELATED"/>
    <property type="match status" value="1"/>
</dbReference>
<gene>
    <name evidence="9" type="ORF">BP5796_05851</name>
</gene>
<evidence type="ECO:0000259" key="8">
    <source>
        <dbReference type="Pfam" id="PF00082"/>
    </source>
</evidence>
<dbReference type="InterPro" id="IPR000209">
    <property type="entry name" value="Peptidase_S8/S53_dom"/>
</dbReference>
<keyword evidence="5" id="KW-0040">ANK repeat</keyword>
<dbReference type="OrthoDB" id="5386278at2759"/>
<feature type="domain" description="Peptidase S8/S53" evidence="8">
    <location>
        <begin position="564"/>
        <end position="786"/>
    </location>
</feature>
<feature type="active site" description="Charge relay system" evidence="6">
    <location>
        <position position="570"/>
    </location>
</feature>
<sequence length="871" mass="97947">MSDSHSRIHRESEDEDEFEASGEEEVLVKKAFDEILDKVKCDELQWDQRTDDLDQFEGKYRTFLNEKGDRNRTLLHELAYRAKKPNNSLKWLVQYLIIKYPLLMLSEDADEKIPLYVAICERKSTLVRSMIDKYPDLSSVFERECNRSDYCLHAAIRNGLPSKTTIELIKKATEKSLIAEDVKGFTPLHLAVDYERCTSSQYDIVKALIEQGDSALDRVTKAPDCYSPYRWHIYTREKAERHQTNARKVNVRATAETKAIGEPELKELNPAKESRSNEDRRIRGGNNSNILSPQVSNATTRDSLMPRSAPSSRNLSRARQNEDPKDKEASAEKIKQEMKVHYLRTRGTKGALDGLYGTNKDDIQICFDYFGGPSEVDPHKFSLSFEHIRLDETLAYVAFPQVKWLRDKGVRRILKVVIDDMQEPAHSDEAIEEALKGFGVEILDWQKPDICPETICKDLETSHRLDHNVEQFRDRLRASLPTDLPNANPRDISLSVVEEGGGERLLTGNAAAPTLTGKQDQGISPHRWLDCMDKFADTIQNVWTSVSKSESVREGLPNLLQEPVEIALIDDGVDNSHPTLLGKISGGKSHDFSYEKDGMIKPYWVSAGGHGTVMARMISRVCPIASLYVIRVETHNSKDSKQHINGPSAVLAIETAVERKVQLICMSWTIKQPEDPAEKRRFDNAMEKAFSQNILIFCAAGDVGAHEDSDYPAAYNPNKVFRIGAAQADGNAWSWAGHLNSLDFIIPGHEVIERESRDIMLQNFKPHTGSSVANALGTGLAALIISCVKLGAIHTHLKGASATSVGINHLGSLQKHAKMKAAFKNIGTSEESLGKFIEVWRRFDQTETNLKGRDKDRQLDSIAKLARDLCI</sequence>
<dbReference type="GO" id="GO:0004252">
    <property type="term" value="F:serine-type endopeptidase activity"/>
    <property type="evidence" value="ECO:0007669"/>
    <property type="project" value="UniProtKB-UniRule"/>
</dbReference>
<dbReference type="PRINTS" id="PR00723">
    <property type="entry name" value="SUBTILISIN"/>
</dbReference>
<protein>
    <recommendedName>
        <fullName evidence="8">Peptidase S8/S53 domain-containing protein</fullName>
    </recommendedName>
</protein>
<dbReference type="InterPro" id="IPR015500">
    <property type="entry name" value="Peptidase_S8_subtilisin-rel"/>
</dbReference>
<evidence type="ECO:0000256" key="2">
    <source>
        <dbReference type="ARBA" id="ARBA00022670"/>
    </source>
</evidence>
<feature type="region of interest" description="Disordered" evidence="7">
    <location>
        <begin position="1"/>
        <end position="22"/>
    </location>
</feature>
<feature type="compositionally biased region" description="Acidic residues" evidence="7">
    <location>
        <begin position="13"/>
        <end position="22"/>
    </location>
</feature>
<feature type="compositionally biased region" description="Basic and acidic residues" evidence="7">
    <location>
        <begin position="259"/>
        <end position="282"/>
    </location>
</feature>
<keyword evidence="2 6" id="KW-0645">Protease</keyword>
<comment type="caution">
    <text evidence="9">The sequence shown here is derived from an EMBL/GenBank/DDBJ whole genome shotgun (WGS) entry which is preliminary data.</text>
</comment>
<feature type="active site" description="Charge relay system" evidence="6">
    <location>
        <position position="610"/>
    </location>
</feature>
<evidence type="ECO:0000256" key="3">
    <source>
        <dbReference type="ARBA" id="ARBA00022801"/>
    </source>
</evidence>
<dbReference type="Pfam" id="PF00082">
    <property type="entry name" value="Peptidase_S8"/>
    <property type="match status" value="1"/>
</dbReference>
<keyword evidence="10" id="KW-1185">Reference proteome</keyword>
<organism evidence="9 10">
    <name type="scientific">Coleophoma crateriformis</name>
    <dbReference type="NCBI Taxonomy" id="565419"/>
    <lineage>
        <taxon>Eukaryota</taxon>
        <taxon>Fungi</taxon>
        <taxon>Dikarya</taxon>
        <taxon>Ascomycota</taxon>
        <taxon>Pezizomycotina</taxon>
        <taxon>Leotiomycetes</taxon>
        <taxon>Helotiales</taxon>
        <taxon>Dermateaceae</taxon>
        <taxon>Coleophoma</taxon>
    </lineage>
</organism>
<dbReference type="SMART" id="SM00248">
    <property type="entry name" value="ANK"/>
    <property type="match status" value="2"/>
</dbReference>
<dbReference type="AlphaFoldDB" id="A0A3D8RV96"/>
<dbReference type="EMBL" id="PDLN01000008">
    <property type="protein sequence ID" value="RDW77999.1"/>
    <property type="molecule type" value="Genomic_DNA"/>
</dbReference>
<dbReference type="Gene3D" id="1.25.40.20">
    <property type="entry name" value="Ankyrin repeat-containing domain"/>
    <property type="match status" value="1"/>
</dbReference>
<dbReference type="PANTHER" id="PTHR43806">
    <property type="entry name" value="PEPTIDASE S8"/>
    <property type="match status" value="1"/>
</dbReference>
<dbReference type="PROSITE" id="PS00136">
    <property type="entry name" value="SUBTILASE_ASP"/>
    <property type="match status" value="1"/>
</dbReference>
<feature type="compositionally biased region" description="Polar residues" evidence="7">
    <location>
        <begin position="309"/>
        <end position="318"/>
    </location>
</feature>
<evidence type="ECO:0000313" key="10">
    <source>
        <dbReference type="Proteomes" id="UP000256328"/>
    </source>
</evidence>
<dbReference type="PROSITE" id="PS50088">
    <property type="entry name" value="ANK_REPEAT"/>
    <property type="match status" value="1"/>
</dbReference>
<feature type="repeat" description="ANK" evidence="5">
    <location>
        <begin position="183"/>
        <end position="212"/>
    </location>
</feature>
<dbReference type="InterPro" id="IPR002110">
    <property type="entry name" value="Ankyrin_rpt"/>
</dbReference>
<keyword evidence="4 6" id="KW-0720">Serine protease</keyword>
<proteinExistence type="inferred from homology"/>
<feature type="compositionally biased region" description="Polar residues" evidence="7">
    <location>
        <begin position="285"/>
        <end position="302"/>
    </location>
</feature>
<dbReference type="InterPro" id="IPR050131">
    <property type="entry name" value="Peptidase_S8_subtilisin-like"/>
</dbReference>
<feature type="compositionally biased region" description="Basic and acidic residues" evidence="7">
    <location>
        <begin position="319"/>
        <end position="335"/>
    </location>
</feature>
<feature type="compositionally biased region" description="Basic and acidic residues" evidence="7">
    <location>
        <begin position="1"/>
        <end position="12"/>
    </location>
</feature>
<evidence type="ECO:0000256" key="7">
    <source>
        <dbReference type="SAM" id="MobiDB-lite"/>
    </source>
</evidence>
<comment type="similarity">
    <text evidence="1 6">Belongs to the peptidase S8 family.</text>
</comment>
<keyword evidence="3 6" id="KW-0378">Hydrolase</keyword>
<evidence type="ECO:0000256" key="1">
    <source>
        <dbReference type="ARBA" id="ARBA00011073"/>
    </source>
</evidence>
<evidence type="ECO:0000313" key="9">
    <source>
        <dbReference type="EMBL" id="RDW77999.1"/>
    </source>
</evidence>
<dbReference type="GO" id="GO:0006508">
    <property type="term" value="P:proteolysis"/>
    <property type="evidence" value="ECO:0007669"/>
    <property type="project" value="UniProtKB-KW"/>
</dbReference>
<evidence type="ECO:0000256" key="6">
    <source>
        <dbReference type="PROSITE-ProRule" id="PRU01240"/>
    </source>
</evidence>
<name>A0A3D8RV96_9HELO</name>
<dbReference type="InterPro" id="IPR023827">
    <property type="entry name" value="Peptidase_S8_Asp-AS"/>
</dbReference>
<dbReference type="PROSITE" id="PS51892">
    <property type="entry name" value="SUBTILASE"/>
    <property type="match status" value="1"/>
</dbReference>